<sequence>MPIVALLADLGLISEGVAAVIGANASCYGLLHAWRLLRAAISSHRA</sequence>
<evidence type="ECO:0000313" key="1">
    <source>
        <dbReference type="EMBL" id="MFC4527070.1"/>
    </source>
</evidence>
<keyword evidence="2" id="KW-1185">Reference proteome</keyword>
<dbReference type="EMBL" id="JBHSGA010000017">
    <property type="protein sequence ID" value="MFC4527070.1"/>
    <property type="molecule type" value="Genomic_DNA"/>
</dbReference>
<evidence type="ECO:0000313" key="2">
    <source>
        <dbReference type="Proteomes" id="UP001595961"/>
    </source>
</evidence>
<dbReference type="Proteomes" id="UP001595961">
    <property type="component" value="Unassembled WGS sequence"/>
</dbReference>
<protein>
    <submittedName>
        <fullName evidence="1">Uncharacterized protein</fullName>
    </submittedName>
</protein>
<proteinExistence type="predicted"/>
<organism evidence="1 2">
    <name type="scientific">Dyella halodurans</name>
    <dbReference type="NCBI Taxonomy" id="1920171"/>
    <lineage>
        <taxon>Bacteria</taxon>
        <taxon>Pseudomonadati</taxon>
        <taxon>Pseudomonadota</taxon>
        <taxon>Gammaproteobacteria</taxon>
        <taxon>Lysobacterales</taxon>
        <taxon>Rhodanobacteraceae</taxon>
        <taxon>Dyella</taxon>
    </lineage>
</organism>
<gene>
    <name evidence="1" type="ORF">ACFO5W_10555</name>
</gene>
<dbReference type="RefSeq" id="WP_266148970.1">
    <property type="nucleotide sequence ID" value="NZ_CP064028.1"/>
</dbReference>
<accession>A0ABV9C2X6</accession>
<name>A0ABV9C2X6_9GAMM</name>
<reference evidence="2" key="1">
    <citation type="journal article" date="2019" name="Int. J. Syst. Evol. Microbiol.">
        <title>The Global Catalogue of Microorganisms (GCM) 10K type strain sequencing project: providing services to taxonomists for standard genome sequencing and annotation.</title>
        <authorList>
            <consortium name="The Broad Institute Genomics Platform"/>
            <consortium name="The Broad Institute Genome Sequencing Center for Infectious Disease"/>
            <person name="Wu L."/>
            <person name="Ma J."/>
        </authorList>
    </citation>
    <scope>NUCLEOTIDE SEQUENCE [LARGE SCALE GENOMIC DNA]</scope>
    <source>
        <strain evidence="2">CCM 4481</strain>
    </source>
</reference>
<comment type="caution">
    <text evidence="1">The sequence shown here is derived from an EMBL/GenBank/DDBJ whole genome shotgun (WGS) entry which is preliminary data.</text>
</comment>